<organism evidence="3 4">
    <name type="scientific">Marimonas arenosa</name>
    <dbReference type="NCBI Taxonomy" id="1795305"/>
    <lineage>
        <taxon>Bacteria</taxon>
        <taxon>Pseudomonadati</taxon>
        <taxon>Pseudomonadota</taxon>
        <taxon>Alphaproteobacteria</taxon>
        <taxon>Rhodobacterales</taxon>
        <taxon>Paracoccaceae</taxon>
        <taxon>Marimonas</taxon>
    </lineage>
</organism>
<comment type="caution">
    <text evidence="3">The sequence shown here is derived from an EMBL/GenBank/DDBJ whole genome shotgun (WGS) entry which is preliminary data.</text>
</comment>
<dbReference type="Proteomes" id="UP001226762">
    <property type="component" value="Unassembled WGS sequence"/>
</dbReference>
<feature type="transmembrane region" description="Helical" evidence="2">
    <location>
        <begin position="234"/>
        <end position="253"/>
    </location>
</feature>
<reference evidence="3" key="1">
    <citation type="submission" date="2022-07" db="EMBL/GenBank/DDBJ databases">
        <authorList>
            <person name="Otstavnykh N."/>
            <person name="Isaeva M."/>
            <person name="Bystritskaya E."/>
        </authorList>
    </citation>
    <scope>NUCLEOTIDE SEQUENCE</scope>
    <source>
        <strain evidence="3">KCTC 52189</strain>
    </source>
</reference>
<proteinExistence type="predicted"/>
<dbReference type="AlphaFoldDB" id="A0AAE3WBB8"/>
<accession>A0AAE3WBB8</accession>
<evidence type="ECO:0008006" key="5">
    <source>
        <dbReference type="Google" id="ProtNLM"/>
    </source>
</evidence>
<reference evidence="3" key="2">
    <citation type="submission" date="2023-02" db="EMBL/GenBank/DDBJ databases">
        <title>'Rhodoalgimonas zhirmunskyi' gen. nov., isolated from a red alga.</title>
        <authorList>
            <person name="Nedashkovskaya O.I."/>
            <person name="Otstavnykh N.Y."/>
            <person name="Bystritskaya E.P."/>
            <person name="Balabanova L.A."/>
            <person name="Isaeva M.P."/>
        </authorList>
    </citation>
    <scope>NUCLEOTIDE SEQUENCE</scope>
    <source>
        <strain evidence="3">KCTC 52189</strain>
    </source>
</reference>
<sequence length="256" mass="27743">MNEIECAWAQRRISEAFLSAYPDEPVAIQARWLEGQGQDAIANCILASDGAGAAGDEDYLLWLVDRKLDRANAIRLFWKLYRPASYAANHAGAIADTSDDPRLLAAAEVVIDRFERGYYPEGELGLSEDEARRYQLDWEGGLAAATGKGFDPDHHARYRIPAAFFRPLPGRPVADEPEIGSPPTLPSNGSPSETAGEVGAVIGMMQQRARAGSDHQFGTVTDGTTAEKSDRRDIYLMCGAIALVGVWAIAQFTEGG</sequence>
<evidence type="ECO:0000313" key="3">
    <source>
        <dbReference type="EMBL" id="MDQ2088498.1"/>
    </source>
</evidence>
<dbReference type="RefSeq" id="WP_306733763.1">
    <property type="nucleotide sequence ID" value="NZ_JANHAX010000001.1"/>
</dbReference>
<keyword evidence="2" id="KW-1133">Transmembrane helix</keyword>
<evidence type="ECO:0000313" key="4">
    <source>
        <dbReference type="Proteomes" id="UP001226762"/>
    </source>
</evidence>
<keyword evidence="4" id="KW-1185">Reference proteome</keyword>
<protein>
    <recommendedName>
        <fullName evidence="5">Transmembrane protein</fullName>
    </recommendedName>
</protein>
<feature type="region of interest" description="Disordered" evidence="1">
    <location>
        <begin position="171"/>
        <end position="195"/>
    </location>
</feature>
<keyword evidence="2" id="KW-0472">Membrane</keyword>
<gene>
    <name evidence="3" type="ORF">NO357_01115</name>
</gene>
<keyword evidence="2" id="KW-0812">Transmembrane</keyword>
<evidence type="ECO:0000256" key="1">
    <source>
        <dbReference type="SAM" id="MobiDB-lite"/>
    </source>
</evidence>
<name>A0AAE3WBB8_9RHOB</name>
<dbReference type="EMBL" id="JANHAX010000001">
    <property type="protein sequence ID" value="MDQ2088498.1"/>
    <property type="molecule type" value="Genomic_DNA"/>
</dbReference>
<evidence type="ECO:0000256" key="2">
    <source>
        <dbReference type="SAM" id="Phobius"/>
    </source>
</evidence>